<reference evidence="1" key="1">
    <citation type="journal article" date="2020" name="Stud. Mycol.">
        <title>101 Dothideomycetes genomes: a test case for predicting lifestyles and emergence of pathogens.</title>
        <authorList>
            <person name="Haridas S."/>
            <person name="Albert R."/>
            <person name="Binder M."/>
            <person name="Bloem J."/>
            <person name="Labutti K."/>
            <person name="Salamov A."/>
            <person name="Andreopoulos B."/>
            <person name="Baker S."/>
            <person name="Barry K."/>
            <person name="Bills G."/>
            <person name="Bluhm B."/>
            <person name="Cannon C."/>
            <person name="Castanera R."/>
            <person name="Culley D."/>
            <person name="Daum C."/>
            <person name="Ezra D."/>
            <person name="Gonzalez J."/>
            <person name="Henrissat B."/>
            <person name="Kuo A."/>
            <person name="Liang C."/>
            <person name="Lipzen A."/>
            <person name="Lutzoni F."/>
            <person name="Magnuson J."/>
            <person name="Mondo S."/>
            <person name="Nolan M."/>
            <person name="Ohm R."/>
            <person name="Pangilinan J."/>
            <person name="Park H.-J."/>
            <person name="Ramirez L."/>
            <person name="Alfaro M."/>
            <person name="Sun H."/>
            <person name="Tritt A."/>
            <person name="Yoshinaga Y."/>
            <person name="Zwiers L.-H."/>
            <person name="Turgeon B."/>
            <person name="Goodwin S."/>
            <person name="Spatafora J."/>
            <person name="Crous P."/>
            <person name="Grigoriev I."/>
        </authorList>
    </citation>
    <scope>NUCLEOTIDE SEQUENCE</scope>
    <source>
        <strain evidence="1">ATCC 200398</strain>
    </source>
</reference>
<gene>
    <name evidence="1" type="ORF">BDR25DRAFT_358895</name>
</gene>
<proteinExistence type="predicted"/>
<organism evidence="1 2">
    <name type="scientific">Lindgomyces ingoldianus</name>
    <dbReference type="NCBI Taxonomy" id="673940"/>
    <lineage>
        <taxon>Eukaryota</taxon>
        <taxon>Fungi</taxon>
        <taxon>Dikarya</taxon>
        <taxon>Ascomycota</taxon>
        <taxon>Pezizomycotina</taxon>
        <taxon>Dothideomycetes</taxon>
        <taxon>Pleosporomycetidae</taxon>
        <taxon>Pleosporales</taxon>
        <taxon>Lindgomycetaceae</taxon>
        <taxon>Lindgomyces</taxon>
    </lineage>
</organism>
<dbReference type="Proteomes" id="UP000799755">
    <property type="component" value="Unassembled WGS sequence"/>
</dbReference>
<comment type="caution">
    <text evidence="1">The sequence shown here is derived from an EMBL/GenBank/DDBJ whole genome shotgun (WGS) entry which is preliminary data.</text>
</comment>
<evidence type="ECO:0000313" key="2">
    <source>
        <dbReference type="Proteomes" id="UP000799755"/>
    </source>
</evidence>
<keyword evidence="2" id="KW-1185">Reference proteome</keyword>
<dbReference type="EMBL" id="MU003521">
    <property type="protein sequence ID" value="KAF2467369.1"/>
    <property type="molecule type" value="Genomic_DNA"/>
</dbReference>
<evidence type="ECO:0000313" key="1">
    <source>
        <dbReference type="EMBL" id="KAF2467369.1"/>
    </source>
</evidence>
<protein>
    <submittedName>
        <fullName evidence="1">Uncharacterized protein</fullName>
    </submittedName>
</protein>
<accession>A0ACB6QK19</accession>
<name>A0ACB6QK19_9PLEO</name>
<sequence>MEYWLSTETGKRESRTLRGKRELEIGERQESFKERNLETRGRDRIGGVTSNIAVPNFEFQRAIISRRNPALSAVATAGLFFVQRRQNRTAVESEGRRTFAYSKIMAFARTSDAITHSTSIGLWKYVSRFRIVLVAVVLAVALGAMRELGLSSEEVVIGYYPTIITAFGEVDSLPSVVEVETASRNGKKRTWVTCLLLAALLFSFSLIVVSQVFGKLIMSRAQLACINSIIEQAEILDTVASIRRRETFLGDTAFTRLTGYLSAPTPGLRNTTR</sequence>